<dbReference type="SUPFAM" id="SSF52540">
    <property type="entry name" value="P-loop containing nucleoside triphosphate hydrolases"/>
    <property type="match status" value="1"/>
</dbReference>
<evidence type="ECO:0000313" key="7">
    <source>
        <dbReference type="EMBL" id="MBI6548651.1"/>
    </source>
</evidence>
<keyword evidence="8" id="KW-1185">Reference proteome</keyword>
<dbReference type="SMART" id="SM00382">
    <property type="entry name" value="AAA"/>
    <property type="match status" value="1"/>
</dbReference>
<dbReference type="Pfam" id="PF00005">
    <property type="entry name" value="ABC_tran"/>
    <property type="match status" value="1"/>
</dbReference>
<dbReference type="EMBL" id="JACOII010000031">
    <property type="protein sequence ID" value="MBI6548651.1"/>
    <property type="molecule type" value="Genomic_DNA"/>
</dbReference>
<dbReference type="Proteomes" id="UP000696184">
    <property type="component" value="Unassembled WGS sequence"/>
</dbReference>
<comment type="similarity">
    <text evidence="1">Belongs to the ABC transporter superfamily.</text>
</comment>
<accession>A0ABS0U438</accession>
<evidence type="ECO:0000259" key="6">
    <source>
        <dbReference type="PROSITE" id="PS50893"/>
    </source>
</evidence>
<dbReference type="PANTHER" id="PTHR42711">
    <property type="entry name" value="ABC TRANSPORTER ATP-BINDING PROTEIN"/>
    <property type="match status" value="1"/>
</dbReference>
<keyword evidence="3" id="KW-0536">Nodulation</keyword>
<evidence type="ECO:0000313" key="8">
    <source>
        <dbReference type="Proteomes" id="UP000696184"/>
    </source>
</evidence>
<evidence type="ECO:0000256" key="4">
    <source>
        <dbReference type="ARBA" id="ARBA00022741"/>
    </source>
</evidence>
<evidence type="ECO:0000256" key="3">
    <source>
        <dbReference type="ARBA" id="ARBA00022458"/>
    </source>
</evidence>
<dbReference type="PANTHER" id="PTHR42711:SF5">
    <property type="entry name" value="ABC TRANSPORTER ATP-BINDING PROTEIN NATA"/>
    <property type="match status" value="1"/>
</dbReference>
<protein>
    <submittedName>
        <fullName evidence="7">ABC transporter ATP-binding protein</fullName>
    </submittedName>
</protein>
<dbReference type="PROSITE" id="PS00211">
    <property type="entry name" value="ABC_TRANSPORTER_1"/>
    <property type="match status" value="1"/>
</dbReference>
<dbReference type="GO" id="GO:0005524">
    <property type="term" value="F:ATP binding"/>
    <property type="evidence" value="ECO:0007669"/>
    <property type="project" value="UniProtKB-KW"/>
</dbReference>
<proteinExistence type="inferred from homology"/>
<dbReference type="PROSITE" id="PS50893">
    <property type="entry name" value="ABC_TRANSPORTER_2"/>
    <property type="match status" value="1"/>
</dbReference>
<keyword evidence="5 7" id="KW-0067">ATP-binding</keyword>
<evidence type="ECO:0000256" key="5">
    <source>
        <dbReference type="ARBA" id="ARBA00022840"/>
    </source>
</evidence>
<sequence>MDIQHGIQHGIQHTEKVIEFEQVKKHYKDYQALKGITLDVYRGEFLGLLGPNGAGKTTLVEILEGLKTPDSGTVRVFGKTWLQDAPDLRRRLSGVLQQTLFIDKLTVEETLNLFGSFYGCSRKRAHEVMELVELEEKRKTYVEGLSGGQRQRLALGVAIINEPEILILDEPTTGLDPRIRHDTWDILRKLNREKHSTMILTTHYMEEAEYLCDRICIMNKGEIITQGSLDELLKKHCNGDLIEFRTHFPDRLQALSQHAQVLTYEYDERKDKICMLIEDSTSFVAHLFEFAKQVEADILELMVRKKTLDDLFMTLAGRRLHE</sequence>
<dbReference type="InterPro" id="IPR050763">
    <property type="entry name" value="ABC_transporter_ATP-binding"/>
</dbReference>
<reference evidence="7 8" key="1">
    <citation type="submission" date="2020-08" db="EMBL/GenBank/DDBJ databases">
        <title>Description of Xenorhabdus lircayensis sp. nov., the symbiotic bacterium associated with the entomopathogenic nematode Steirnernema unicornum.</title>
        <authorList>
            <person name="Castaneda-Alvarez C."/>
            <person name="Prodan S."/>
            <person name="Zamorano A."/>
            <person name="San-Blas E."/>
            <person name="Aballay E."/>
        </authorList>
    </citation>
    <scope>NUCLEOTIDE SEQUENCE [LARGE SCALE GENOMIC DNA]</scope>
    <source>
        <strain evidence="7 8">VLS</strain>
    </source>
</reference>
<dbReference type="InterPro" id="IPR017871">
    <property type="entry name" value="ABC_transporter-like_CS"/>
</dbReference>
<dbReference type="RefSeq" id="WP_198689442.1">
    <property type="nucleotide sequence ID" value="NZ_CAWPUD010000029.1"/>
</dbReference>
<evidence type="ECO:0000256" key="1">
    <source>
        <dbReference type="ARBA" id="ARBA00005417"/>
    </source>
</evidence>
<keyword evidence="2" id="KW-0813">Transport</keyword>
<keyword evidence="4" id="KW-0547">Nucleotide-binding</keyword>
<dbReference type="InterPro" id="IPR027417">
    <property type="entry name" value="P-loop_NTPase"/>
</dbReference>
<name>A0ABS0U438_9GAMM</name>
<gene>
    <name evidence="7" type="ORF">H8A87_07930</name>
</gene>
<organism evidence="7 8">
    <name type="scientific">Xenorhabdus lircayensis</name>
    <dbReference type="NCBI Taxonomy" id="2763499"/>
    <lineage>
        <taxon>Bacteria</taxon>
        <taxon>Pseudomonadati</taxon>
        <taxon>Pseudomonadota</taxon>
        <taxon>Gammaproteobacteria</taxon>
        <taxon>Enterobacterales</taxon>
        <taxon>Morganellaceae</taxon>
        <taxon>Xenorhabdus</taxon>
    </lineage>
</organism>
<dbReference type="InterPro" id="IPR003439">
    <property type="entry name" value="ABC_transporter-like_ATP-bd"/>
</dbReference>
<feature type="domain" description="ABC transporter" evidence="6">
    <location>
        <begin position="18"/>
        <end position="245"/>
    </location>
</feature>
<evidence type="ECO:0000256" key="2">
    <source>
        <dbReference type="ARBA" id="ARBA00022448"/>
    </source>
</evidence>
<dbReference type="InterPro" id="IPR003593">
    <property type="entry name" value="AAA+_ATPase"/>
</dbReference>
<dbReference type="Gene3D" id="3.40.50.300">
    <property type="entry name" value="P-loop containing nucleotide triphosphate hydrolases"/>
    <property type="match status" value="1"/>
</dbReference>
<comment type="caution">
    <text evidence="7">The sequence shown here is derived from an EMBL/GenBank/DDBJ whole genome shotgun (WGS) entry which is preliminary data.</text>
</comment>
<dbReference type="CDD" id="cd03230">
    <property type="entry name" value="ABC_DR_subfamily_A"/>
    <property type="match status" value="1"/>
</dbReference>